<dbReference type="Proteomes" id="UP000548476">
    <property type="component" value="Unassembled WGS sequence"/>
</dbReference>
<dbReference type="PANTHER" id="PTHR43278:SF4">
    <property type="entry name" value="NAD(P)H-DEPENDENT FMN-CONTAINING OXIDOREDUCTASE YWQN-RELATED"/>
    <property type="match status" value="1"/>
</dbReference>
<evidence type="ECO:0000313" key="5">
    <source>
        <dbReference type="Proteomes" id="UP000548476"/>
    </source>
</evidence>
<dbReference type="RefSeq" id="WP_203686716.1">
    <property type="nucleotide sequence ID" value="NZ_BONT01000072.1"/>
</dbReference>
<dbReference type="PANTHER" id="PTHR43278">
    <property type="entry name" value="NAD(P)H-DEPENDENT FMN-CONTAINING OXIDOREDUCTASE YWQN-RELATED"/>
    <property type="match status" value="1"/>
</dbReference>
<feature type="domain" description="NADPH-dependent FMN reductase-like" evidence="3">
    <location>
        <begin position="5"/>
        <end position="130"/>
    </location>
</feature>
<dbReference type="EMBL" id="JACHGT010000011">
    <property type="protein sequence ID" value="MBB6037043.1"/>
    <property type="molecule type" value="Genomic_DNA"/>
</dbReference>
<reference evidence="4 5" key="1">
    <citation type="submission" date="2020-08" db="EMBL/GenBank/DDBJ databases">
        <title>Genomic Encyclopedia of Type Strains, Phase IV (KMG-IV): sequencing the most valuable type-strain genomes for metagenomic binning, comparative biology and taxonomic classification.</title>
        <authorList>
            <person name="Goeker M."/>
        </authorList>
    </citation>
    <scope>NUCLEOTIDE SEQUENCE [LARGE SCALE GENOMIC DNA]</scope>
    <source>
        <strain evidence="4 5">YIM 65646</strain>
    </source>
</reference>
<gene>
    <name evidence="4" type="ORF">HNR73_004916</name>
</gene>
<sequence length="184" mass="20477">MTTRKFVFILGSSRPGGNTEDLARLAARDLPEDAEQVWLDLERLRLPDFSDVRHAPGHEYAWPSGNEETLLRETLSATDLVIASPLYWYSVSASVKRYLDYWSGWLRVPGADFRETMAGKTMWGVSVVSDEDLSLAEPLSGTLRISAEYMGMRWGGTLLGFGNRPGDVLADEPSLLRAKGFFTG</sequence>
<dbReference type="InterPro" id="IPR051796">
    <property type="entry name" value="ISF_SsuE-like"/>
</dbReference>
<accession>A0A841FQD5</accession>
<proteinExistence type="predicted"/>
<dbReference type="SUPFAM" id="SSF52218">
    <property type="entry name" value="Flavoproteins"/>
    <property type="match status" value="1"/>
</dbReference>
<keyword evidence="1" id="KW-0285">Flavoprotein</keyword>
<dbReference type="AlphaFoldDB" id="A0A841FQD5"/>
<keyword evidence="5" id="KW-1185">Reference proteome</keyword>
<dbReference type="Gene3D" id="3.40.50.360">
    <property type="match status" value="1"/>
</dbReference>
<name>A0A841FQD5_9ACTN</name>
<evidence type="ECO:0000256" key="2">
    <source>
        <dbReference type="ARBA" id="ARBA00022643"/>
    </source>
</evidence>
<dbReference type="GO" id="GO:0016491">
    <property type="term" value="F:oxidoreductase activity"/>
    <property type="evidence" value="ECO:0007669"/>
    <property type="project" value="InterPro"/>
</dbReference>
<protein>
    <submittedName>
        <fullName evidence="4">Multimeric flavodoxin WrbA</fullName>
    </submittedName>
</protein>
<organism evidence="4 5">
    <name type="scientific">Phytomonospora endophytica</name>
    <dbReference type="NCBI Taxonomy" id="714109"/>
    <lineage>
        <taxon>Bacteria</taxon>
        <taxon>Bacillati</taxon>
        <taxon>Actinomycetota</taxon>
        <taxon>Actinomycetes</taxon>
        <taxon>Micromonosporales</taxon>
        <taxon>Micromonosporaceae</taxon>
        <taxon>Phytomonospora</taxon>
    </lineage>
</organism>
<evidence type="ECO:0000313" key="4">
    <source>
        <dbReference type="EMBL" id="MBB6037043.1"/>
    </source>
</evidence>
<keyword evidence="2" id="KW-0288">FMN</keyword>
<evidence type="ECO:0000256" key="1">
    <source>
        <dbReference type="ARBA" id="ARBA00022630"/>
    </source>
</evidence>
<dbReference type="InterPro" id="IPR005025">
    <property type="entry name" value="FMN_Rdtase-like_dom"/>
</dbReference>
<evidence type="ECO:0000259" key="3">
    <source>
        <dbReference type="Pfam" id="PF03358"/>
    </source>
</evidence>
<comment type="caution">
    <text evidence="4">The sequence shown here is derived from an EMBL/GenBank/DDBJ whole genome shotgun (WGS) entry which is preliminary data.</text>
</comment>
<dbReference type="Pfam" id="PF03358">
    <property type="entry name" value="FMN_red"/>
    <property type="match status" value="1"/>
</dbReference>
<dbReference type="InterPro" id="IPR029039">
    <property type="entry name" value="Flavoprotein-like_sf"/>
</dbReference>